<evidence type="ECO:0000256" key="1">
    <source>
        <dbReference type="ARBA" id="ARBA00005594"/>
    </source>
</evidence>
<evidence type="ECO:0000259" key="12">
    <source>
        <dbReference type="SMART" id="SM01016"/>
    </source>
</evidence>
<evidence type="ECO:0000256" key="5">
    <source>
        <dbReference type="ARBA" id="ARBA00022840"/>
    </source>
</evidence>
<accession>A0ABP7PL40</accession>
<keyword evidence="5 9" id="KW-0067">ATP-binding</keyword>
<gene>
    <name evidence="9 13" type="primary">argS</name>
    <name evidence="13" type="ORF">GCM10022278_25720</name>
</gene>
<keyword evidence="2 9" id="KW-0963">Cytoplasm</keyword>
<evidence type="ECO:0000259" key="11">
    <source>
        <dbReference type="SMART" id="SM00836"/>
    </source>
</evidence>
<keyword evidence="14" id="KW-1185">Reference proteome</keyword>
<keyword evidence="7 9" id="KW-0030">Aminoacyl-tRNA synthetase</keyword>
<dbReference type="InterPro" id="IPR035684">
    <property type="entry name" value="ArgRS_core"/>
</dbReference>
<keyword evidence="4 9" id="KW-0547">Nucleotide-binding</keyword>
<comment type="similarity">
    <text evidence="1 9 10">Belongs to the class-I aminoacyl-tRNA synthetase family.</text>
</comment>
<feature type="short sequence motif" description="'HIGH' region" evidence="9">
    <location>
        <begin position="137"/>
        <end position="147"/>
    </location>
</feature>
<dbReference type="InterPro" id="IPR008909">
    <property type="entry name" value="DALR_anticod-bd"/>
</dbReference>
<dbReference type="Pfam" id="PF05746">
    <property type="entry name" value="DALR_1"/>
    <property type="match status" value="1"/>
</dbReference>
<dbReference type="CDD" id="cd00671">
    <property type="entry name" value="ArgRS_core"/>
    <property type="match status" value="1"/>
</dbReference>
<reference evidence="14" key="1">
    <citation type="journal article" date="2019" name="Int. J. Syst. Evol. Microbiol.">
        <title>The Global Catalogue of Microorganisms (GCM) 10K type strain sequencing project: providing services to taxonomists for standard genome sequencing and annotation.</title>
        <authorList>
            <consortium name="The Broad Institute Genomics Platform"/>
            <consortium name="The Broad Institute Genome Sequencing Center for Infectious Disease"/>
            <person name="Wu L."/>
            <person name="Ma J."/>
        </authorList>
    </citation>
    <scope>NUCLEOTIDE SEQUENCE [LARGE SCALE GENOMIC DNA]</scope>
    <source>
        <strain evidence="14">JCM 17555</strain>
    </source>
</reference>
<name>A0ABP7PL40_9GAMM</name>
<dbReference type="RefSeq" id="WP_344806981.1">
    <property type="nucleotide sequence ID" value="NZ_BAABBO010000011.1"/>
</dbReference>
<keyword evidence="6 9" id="KW-0648">Protein biosynthesis</keyword>
<organism evidence="13 14">
    <name type="scientific">Allohahella marinimesophila</name>
    <dbReference type="NCBI Taxonomy" id="1054972"/>
    <lineage>
        <taxon>Bacteria</taxon>
        <taxon>Pseudomonadati</taxon>
        <taxon>Pseudomonadota</taxon>
        <taxon>Gammaproteobacteria</taxon>
        <taxon>Oceanospirillales</taxon>
        <taxon>Hahellaceae</taxon>
        <taxon>Allohahella</taxon>
    </lineage>
</organism>
<feature type="domain" description="Arginyl tRNA synthetase N-terminal" evidence="12">
    <location>
        <begin position="3"/>
        <end position="100"/>
    </location>
</feature>
<dbReference type="SMART" id="SM01016">
    <property type="entry name" value="Arg_tRNA_synt_N"/>
    <property type="match status" value="1"/>
</dbReference>
<evidence type="ECO:0000256" key="6">
    <source>
        <dbReference type="ARBA" id="ARBA00022917"/>
    </source>
</evidence>
<sequence>MKQVLESLIRQALSDLVKSGELAPQEAFADDFQPSSLKINLDVPKDKQHGDFASNIAMVSSKVFGKAPREIAGLLTGALAGSKIVERTEIAGPGFINFYIRAESRLAAIPNILAAADRYGHSRAGKGKKIQVEFVSANPTGPLHVGHGRGAAYGASLSALLAATGHEVVREYYVNDAGRQMSILAVSLWLRYLAILGESFTFPVNGYKGDYLLEIAQQFADEHGERFQRPASKVFAGIAPDEPQGGDKEQHIDALIARCREMLGEEQYEVLFNTSLDAILADIADDLGEFGVQYDRWFSEASVASEIPGALALLRSKGHVYEQDGALWFRSTSFGDDKDRVVQRDNGEYTYFASDIAYHKNKFDRGFHTVINVWGADHHGYITRVKAALTALGLDAERLVVKLVQFAILYRGEERVQMSTRSGSFVTLRELREEVGNDAARFVYVARKTEQHMDFDLELAKSETKDNPVYYVQYAHARISQLWQKVPASVAERLKQTDWTSKDSAALLEPLTEDAELALVAKLAAFPEVIEVAAQNYEPHTLAHYLRELASEFHGYYNGTRVIVDEEPLVLARLALAESVAQVIRNGLAILGVNAPESM</sequence>
<proteinExistence type="inferred from homology"/>
<evidence type="ECO:0000256" key="3">
    <source>
        <dbReference type="ARBA" id="ARBA00022598"/>
    </source>
</evidence>
<comment type="subunit">
    <text evidence="9">Monomer.</text>
</comment>
<dbReference type="PRINTS" id="PR01038">
    <property type="entry name" value="TRNASYNTHARG"/>
</dbReference>
<dbReference type="SUPFAM" id="SSF52374">
    <property type="entry name" value="Nucleotidylyl transferase"/>
    <property type="match status" value="1"/>
</dbReference>
<dbReference type="SUPFAM" id="SSF47323">
    <property type="entry name" value="Anticodon-binding domain of a subclass of class I aminoacyl-tRNA synthetases"/>
    <property type="match status" value="1"/>
</dbReference>
<keyword evidence="3 9" id="KW-0436">Ligase</keyword>
<dbReference type="InterPro" id="IPR005148">
    <property type="entry name" value="Arg-tRNA-synth_N"/>
</dbReference>
<dbReference type="GO" id="GO:0016874">
    <property type="term" value="F:ligase activity"/>
    <property type="evidence" value="ECO:0007669"/>
    <property type="project" value="UniProtKB-KW"/>
</dbReference>
<dbReference type="Pfam" id="PF00750">
    <property type="entry name" value="tRNA-synt_1d"/>
    <property type="match status" value="1"/>
</dbReference>
<dbReference type="InterPro" id="IPR014729">
    <property type="entry name" value="Rossmann-like_a/b/a_fold"/>
</dbReference>
<evidence type="ECO:0000256" key="7">
    <source>
        <dbReference type="ARBA" id="ARBA00023146"/>
    </source>
</evidence>
<evidence type="ECO:0000256" key="2">
    <source>
        <dbReference type="ARBA" id="ARBA00022490"/>
    </source>
</evidence>
<comment type="subcellular location">
    <subcellularLocation>
        <location evidence="9">Cytoplasm</location>
    </subcellularLocation>
</comment>
<dbReference type="InterPro" id="IPR001412">
    <property type="entry name" value="aa-tRNA-synth_I_CS"/>
</dbReference>
<dbReference type="SUPFAM" id="SSF55190">
    <property type="entry name" value="Arginyl-tRNA synthetase (ArgRS), N-terminal 'additional' domain"/>
    <property type="match status" value="1"/>
</dbReference>
<evidence type="ECO:0000313" key="14">
    <source>
        <dbReference type="Proteomes" id="UP001501337"/>
    </source>
</evidence>
<dbReference type="Gene3D" id="3.40.50.620">
    <property type="entry name" value="HUPs"/>
    <property type="match status" value="1"/>
</dbReference>
<evidence type="ECO:0000256" key="10">
    <source>
        <dbReference type="RuleBase" id="RU363038"/>
    </source>
</evidence>
<dbReference type="Gene3D" id="1.10.730.10">
    <property type="entry name" value="Isoleucyl-tRNA Synthetase, Domain 1"/>
    <property type="match status" value="1"/>
</dbReference>
<dbReference type="Pfam" id="PF03485">
    <property type="entry name" value="Arg_tRNA_synt_N"/>
    <property type="match status" value="1"/>
</dbReference>
<dbReference type="EMBL" id="BAABBO010000011">
    <property type="protein sequence ID" value="GAA3966734.1"/>
    <property type="molecule type" value="Genomic_DNA"/>
</dbReference>
<feature type="domain" description="DALR anticodon binding" evidence="11">
    <location>
        <begin position="472"/>
        <end position="599"/>
    </location>
</feature>
<dbReference type="SMART" id="SM00836">
    <property type="entry name" value="DALR_1"/>
    <property type="match status" value="1"/>
</dbReference>
<dbReference type="EC" id="6.1.1.19" evidence="9"/>
<dbReference type="NCBIfam" id="TIGR00456">
    <property type="entry name" value="argS"/>
    <property type="match status" value="1"/>
</dbReference>
<dbReference type="PANTHER" id="PTHR11956">
    <property type="entry name" value="ARGINYL-TRNA SYNTHETASE"/>
    <property type="match status" value="1"/>
</dbReference>
<dbReference type="InterPro" id="IPR001278">
    <property type="entry name" value="Arg-tRNA-ligase"/>
</dbReference>
<evidence type="ECO:0000256" key="8">
    <source>
        <dbReference type="ARBA" id="ARBA00049339"/>
    </source>
</evidence>
<dbReference type="Proteomes" id="UP001501337">
    <property type="component" value="Unassembled WGS sequence"/>
</dbReference>
<comment type="catalytic activity">
    <reaction evidence="8 9">
        <text>tRNA(Arg) + L-arginine + ATP = L-arginyl-tRNA(Arg) + AMP + diphosphate</text>
        <dbReference type="Rhea" id="RHEA:20301"/>
        <dbReference type="Rhea" id="RHEA-COMP:9658"/>
        <dbReference type="Rhea" id="RHEA-COMP:9673"/>
        <dbReference type="ChEBI" id="CHEBI:30616"/>
        <dbReference type="ChEBI" id="CHEBI:32682"/>
        <dbReference type="ChEBI" id="CHEBI:33019"/>
        <dbReference type="ChEBI" id="CHEBI:78442"/>
        <dbReference type="ChEBI" id="CHEBI:78513"/>
        <dbReference type="ChEBI" id="CHEBI:456215"/>
        <dbReference type="EC" id="6.1.1.19"/>
    </reaction>
</comment>
<comment type="caution">
    <text evidence="13">The sequence shown here is derived from an EMBL/GenBank/DDBJ whole genome shotgun (WGS) entry which is preliminary data.</text>
</comment>
<evidence type="ECO:0000256" key="4">
    <source>
        <dbReference type="ARBA" id="ARBA00022741"/>
    </source>
</evidence>
<dbReference type="InterPro" id="IPR036695">
    <property type="entry name" value="Arg-tRNA-synth_N_sf"/>
</dbReference>
<dbReference type="PROSITE" id="PS00178">
    <property type="entry name" value="AA_TRNA_LIGASE_I"/>
    <property type="match status" value="1"/>
</dbReference>
<dbReference type="Gene3D" id="3.30.1360.70">
    <property type="entry name" value="Arginyl tRNA synthetase N-terminal domain"/>
    <property type="match status" value="1"/>
</dbReference>
<dbReference type="HAMAP" id="MF_00123">
    <property type="entry name" value="Arg_tRNA_synth"/>
    <property type="match status" value="1"/>
</dbReference>
<dbReference type="PANTHER" id="PTHR11956:SF5">
    <property type="entry name" value="ARGININE--TRNA LIGASE, CYTOPLASMIC"/>
    <property type="match status" value="1"/>
</dbReference>
<evidence type="ECO:0000313" key="13">
    <source>
        <dbReference type="EMBL" id="GAA3966734.1"/>
    </source>
</evidence>
<evidence type="ECO:0000256" key="9">
    <source>
        <dbReference type="HAMAP-Rule" id="MF_00123"/>
    </source>
</evidence>
<dbReference type="InterPro" id="IPR009080">
    <property type="entry name" value="tRNAsynth_Ia_anticodon-bd"/>
</dbReference>
<protein>
    <recommendedName>
        <fullName evidence="9">Arginine--tRNA ligase</fullName>
        <ecNumber evidence="9">6.1.1.19</ecNumber>
    </recommendedName>
    <alternativeName>
        <fullName evidence="9">Arginyl-tRNA synthetase</fullName>
        <shortName evidence="9">ArgRS</shortName>
    </alternativeName>
</protein>